<protein>
    <submittedName>
        <fullName evidence="2">Uncharacterized protein</fullName>
    </submittedName>
</protein>
<evidence type="ECO:0000256" key="1">
    <source>
        <dbReference type="SAM" id="Phobius"/>
    </source>
</evidence>
<evidence type="ECO:0000313" key="3">
    <source>
        <dbReference type="Proteomes" id="UP000253314"/>
    </source>
</evidence>
<gene>
    <name evidence="2" type="ORF">DS031_03270</name>
</gene>
<keyword evidence="1" id="KW-0812">Transmembrane</keyword>
<dbReference type="OrthoDB" id="2884205at2"/>
<dbReference type="Proteomes" id="UP000253314">
    <property type="component" value="Unassembled WGS sequence"/>
</dbReference>
<keyword evidence="1" id="KW-1133">Transmembrane helix</keyword>
<accession>A0A366XXP6</accession>
<keyword evidence="3" id="KW-1185">Reference proteome</keyword>
<comment type="caution">
    <text evidence="2">The sequence shown here is derived from an EMBL/GenBank/DDBJ whole genome shotgun (WGS) entry which is preliminary data.</text>
</comment>
<dbReference type="AlphaFoldDB" id="A0A366XXP6"/>
<feature type="transmembrane region" description="Helical" evidence="1">
    <location>
        <begin position="54"/>
        <end position="73"/>
    </location>
</feature>
<evidence type="ECO:0000313" key="2">
    <source>
        <dbReference type="EMBL" id="RBW71170.1"/>
    </source>
</evidence>
<keyword evidence="1" id="KW-0472">Membrane</keyword>
<organism evidence="2 3">
    <name type="scientific">Bacillus taeanensis</name>
    <dbReference type="NCBI Taxonomy" id="273032"/>
    <lineage>
        <taxon>Bacteria</taxon>
        <taxon>Bacillati</taxon>
        <taxon>Bacillota</taxon>
        <taxon>Bacilli</taxon>
        <taxon>Bacillales</taxon>
        <taxon>Bacillaceae</taxon>
        <taxon>Bacillus</taxon>
    </lineage>
</organism>
<proteinExistence type="predicted"/>
<sequence>MSQVGTAWTGRHVVMVHCNPLTNRLIKIDTSLHAPLEPPHQLCSETFSQLLSTGYQITAAVMLSTIHVIYIFVN</sequence>
<name>A0A366XXP6_9BACI</name>
<reference evidence="2 3" key="1">
    <citation type="submission" date="2018-07" db="EMBL/GenBank/DDBJ databases">
        <title>Lottiidibacillus patelloidae gen. nov., sp. nov., isolated from the intestinal tract of a marine limpet and the reclassification of B. taeanensis BH030017T, B. algicola KMM 3737T and B. hwajinpoensis SW-72T as genus Lottiidibacillus.</title>
        <authorList>
            <person name="Liu R."/>
            <person name="Huang Z."/>
        </authorList>
    </citation>
    <scope>NUCLEOTIDE SEQUENCE [LARGE SCALE GENOMIC DNA]</scope>
    <source>
        <strain evidence="2 3">BH030017</strain>
    </source>
</reference>
<dbReference type="EMBL" id="QOCW01000002">
    <property type="protein sequence ID" value="RBW71170.1"/>
    <property type="molecule type" value="Genomic_DNA"/>
</dbReference>